<dbReference type="GO" id="GO:0000209">
    <property type="term" value="P:protein polyubiquitination"/>
    <property type="evidence" value="ECO:0007669"/>
    <property type="project" value="TreeGrafter"/>
</dbReference>
<evidence type="ECO:0000259" key="7">
    <source>
        <dbReference type="PROSITE" id="PS51698"/>
    </source>
</evidence>
<dbReference type="CDD" id="cd16660">
    <property type="entry name" value="RING-Ubox_RNF37"/>
    <property type="match status" value="1"/>
</dbReference>
<feature type="region of interest" description="Disordered" evidence="5">
    <location>
        <begin position="358"/>
        <end position="389"/>
    </location>
</feature>
<dbReference type="GO" id="GO:0008270">
    <property type="term" value="F:zinc ion binding"/>
    <property type="evidence" value="ECO:0007669"/>
    <property type="project" value="UniProtKB-KW"/>
</dbReference>
<keyword evidence="1" id="KW-0479">Metal-binding</keyword>
<dbReference type="InterPro" id="IPR013083">
    <property type="entry name" value="Znf_RING/FYVE/PHD"/>
</dbReference>
<evidence type="ECO:0000313" key="9">
    <source>
        <dbReference type="Proteomes" id="UP000242188"/>
    </source>
</evidence>
<dbReference type="OrthoDB" id="20295at2759"/>
<dbReference type="GO" id="GO:0031625">
    <property type="term" value="F:ubiquitin protein ligase binding"/>
    <property type="evidence" value="ECO:0007669"/>
    <property type="project" value="TreeGrafter"/>
</dbReference>
<dbReference type="InterPro" id="IPR045696">
    <property type="entry name" value="Ubox5_N"/>
</dbReference>
<organism evidence="8 9">
    <name type="scientific">Mizuhopecten yessoensis</name>
    <name type="common">Japanese scallop</name>
    <name type="synonym">Patinopecten yessoensis</name>
    <dbReference type="NCBI Taxonomy" id="6573"/>
    <lineage>
        <taxon>Eukaryota</taxon>
        <taxon>Metazoa</taxon>
        <taxon>Spiralia</taxon>
        <taxon>Lophotrochozoa</taxon>
        <taxon>Mollusca</taxon>
        <taxon>Bivalvia</taxon>
        <taxon>Autobranchia</taxon>
        <taxon>Pteriomorphia</taxon>
        <taxon>Pectinida</taxon>
        <taxon>Pectinoidea</taxon>
        <taxon>Pectinidae</taxon>
        <taxon>Mizuhopecten</taxon>
    </lineage>
</organism>
<dbReference type="PROSITE" id="PS00518">
    <property type="entry name" value="ZF_RING_1"/>
    <property type="match status" value="1"/>
</dbReference>
<dbReference type="AlphaFoldDB" id="A0A210R1Y9"/>
<sequence>MLVDFCNGQFAANITCDKVSADYYEVTNLVSQDWAKRRRGFLAETFIKPPVIITIAFPCNIELFRIIIDPKVGRQISSGIEIFTCSKKVDHCWLNGVSEQSTSCDSGMKSASMMYQQVGKAVMQDPGMLCFSNAQYRPFGEWHPENTVPASSAFQNARDLRHHKLSSLSFVSHLSVRVSRTINGSAVGIQRLEIWGQPSRSSRVDITNRIKALYLSSVPSNVKNTDCVVTRKGENPVADQINVDVYHEKGIEVPNDFIDKITWDIMTVPMLLPCGENIDQSTLEKHNSNEASWGRPPSDPYTGIHFHGNIQAIPNTSLKTRIDGFVLTHSDTLGHLPRTLGKSSTYTSKLALASKLVSQSKTHDNVQESRKIPENNKRTASDITDNSEVSTRAKRLKKSVTHCDSKTSEMKFSSVKLMTNTQQEPPSSTMTKLGDRSGETFTHGDSLKYSLDSALASTLGSLPSFTKFSRTSAKYQSSINSNLIDVSSSDKMCCMCKKDSSVMYRGACEHLMCRTCLTHSTGTLTCATCRAVWDRGEITRVHT</sequence>
<dbReference type="STRING" id="6573.A0A210R1Y9"/>
<keyword evidence="3" id="KW-0862">Zinc</keyword>
<gene>
    <name evidence="8" type="ORF">KP79_PYT17041</name>
</gene>
<evidence type="ECO:0000256" key="5">
    <source>
        <dbReference type="SAM" id="MobiDB-lite"/>
    </source>
</evidence>
<dbReference type="SUPFAM" id="SSF57850">
    <property type="entry name" value="RING/U-box"/>
    <property type="match status" value="2"/>
</dbReference>
<dbReference type="SMART" id="SM00504">
    <property type="entry name" value="Ubox"/>
    <property type="match status" value="1"/>
</dbReference>
<name>A0A210R1Y9_MIZYE</name>
<dbReference type="Proteomes" id="UP000242188">
    <property type="component" value="Unassembled WGS sequence"/>
</dbReference>
<feature type="domain" description="U-box" evidence="7">
    <location>
        <begin position="252"/>
        <end position="332"/>
    </location>
</feature>
<dbReference type="Pfam" id="PF19318">
    <property type="entry name" value="DUF5918"/>
    <property type="match status" value="1"/>
</dbReference>
<protein>
    <submittedName>
        <fullName evidence="8">RING finger protein 37</fullName>
    </submittedName>
</protein>
<accession>A0A210R1Y9</accession>
<dbReference type="GO" id="GO:0034450">
    <property type="term" value="F:ubiquitin-ubiquitin ligase activity"/>
    <property type="evidence" value="ECO:0007669"/>
    <property type="project" value="TreeGrafter"/>
</dbReference>
<evidence type="ECO:0000256" key="1">
    <source>
        <dbReference type="ARBA" id="ARBA00022723"/>
    </source>
</evidence>
<evidence type="ECO:0000259" key="6">
    <source>
        <dbReference type="PROSITE" id="PS50089"/>
    </source>
</evidence>
<dbReference type="EMBL" id="NEDP02000770">
    <property type="protein sequence ID" value="OWF55058.1"/>
    <property type="molecule type" value="Genomic_DNA"/>
</dbReference>
<keyword evidence="9" id="KW-1185">Reference proteome</keyword>
<evidence type="ECO:0000313" key="8">
    <source>
        <dbReference type="EMBL" id="OWF55058.1"/>
    </source>
</evidence>
<dbReference type="InterPro" id="IPR017907">
    <property type="entry name" value="Znf_RING_CS"/>
</dbReference>
<evidence type="ECO:0000256" key="4">
    <source>
        <dbReference type="PROSITE-ProRule" id="PRU00175"/>
    </source>
</evidence>
<evidence type="ECO:0000256" key="3">
    <source>
        <dbReference type="ARBA" id="ARBA00022833"/>
    </source>
</evidence>
<dbReference type="GO" id="GO:0005634">
    <property type="term" value="C:nucleus"/>
    <property type="evidence" value="ECO:0007669"/>
    <property type="project" value="TreeGrafter"/>
</dbReference>
<dbReference type="PROSITE" id="PS50089">
    <property type="entry name" value="ZF_RING_2"/>
    <property type="match status" value="1"/>
</dbReference>
<keyword evidence="2 4" id="KW-0863">Zinc-finger</keyword>
<feature type="domain" description="RING-type" evidence="6">
    <location>
        <begin position="493"/>
        <end position="530"/>
    </location>
</feature>
<comment type="caution">
    <text evidence="8">The sequence shown here is derived from an EMBL/GenBank/DDBJ whole genome shotgun (WGS) entry which is preliminary data.</text>
</comment>
<dbReference type="InterPro" id="IPR039847">
    <property type="entry name" value="Ubox5"/>
</dbReference>
<dbReference type="PANTHER" id="PTHR13492:SF2">
    <property type="entry name" value="RING FINGER PROTEIN 37"/>
    <property type="match status" value="1"/>
</dbReference>
<dbReference type="InterPro" id="IPR039925">
    <property type="entry name" value="RNF37_RING-Ubox"/>
</dbReference>
<evidence type="ECO:0000256" key="2">
    <source>
        <dbReference type="ARBA" id="ARBA00022771"/>
    </source>
</evidence>
<dbReference type="InterPro" id="IPR003613">
    <property type="entry name" value="Ubox_domain"/>
</dbReference>
<dbReference type="Gene3D" id="3.30.40.10">
    <property type="entry name" value="Zinc/RING finger domain, C3HC4 (zinc finger)"/>
    <property type="match status" value="1"/>
</dbReference>
<proteinExistence type="predicted"/>
<dbReference type="InterPro" id="IPR001841">
    <property type="entry name" value="Znf_RING"/>
</dbReference>
<dbReference type="PROSITE" id="PS51698">
    <property type="entry name" value="U_BOX"/>
    <property type="match status" value="1"/>
</dbReference>
<dbReference type="Pfam" id="PF04564">
    <property type="entry name" value="U-box"/>
    <property type="match status" value="1"/>
</dbReference>
<feature type="compositionally biased region" description="Basic and acidic residues" evidence="5">
    <location>
        <begin position="361"/>
        <end position="380"/>
    </location>
</feature>
<reference evidence="8 9" key="1">
    <citation type="journal article" date="2017" name="Nat. Ecol. Evol.">
        <title>Scallop genome provides insights into evolution of bilaterian karyotype and development.</title>
        <authorList>
            <person name="Wang S."/>
            <person name="Zhang J."/>
            <person name="Jiao W."/>
            <person name="Li J."/>
            <person name="Xun X."/>
            <person name="Sun Y."/>
            <person name="Guo X."/>
            <person name="Huan P."/>
            <person name="Dong B."/>
            <person name="Zhang L."/>
            <person name="Hu X."/>
            <person name="Sun X."/>
            <person name="Wang J."/>
            <person name="Zhao C."/>
            <person name="Wang Y."/>
            <person name="Wang D."/>
            <person name="Huang X."/>
            <person name="Wang R."/>
            <person name="Lv J."/>
            <person name="Li Y."/>
            <person name="Zhang Z."/>
            <person name="Liu B."/>
            <person name="Lu W."/>
            <person name="Hui Y."/>
            <person name="Liang J."/>
            <person name="Zhou Z."/>
            <person name="Hou R."/>
            <person name="Li X."/>
            <person name="Liu Y."/>
            <person name="Li H."/>
            <person name="Ning X."/>
            <person name="Lin Y."/>
            <person name="Zhao L."/>
            <person name="Xing Q."/>
            <person name="Dou J."/>
            <person name="Li Y."/>
            <person name="Mao J."/>
            <person name="Guo H."/>
            <person name="Dou H."/>
            <person name="Li T."/>
            <person name="Mu C."/>
            <person name="Jiang W."/>
            <person name="Fu Q."/>
            <person name="Fu X."/>
            <person name="Miao Y."/>
            <person name="Liu J."/>
            <person name="Yu Q."/>
            <person name="Li R."/>
            <person name="Liao H."/>
            <person name="Li X."/>
            <person name="Kong Y."/>
            <person name="Jiang Z."/>
            <person name="Chourrout D."/>
            <person name="Li R."/>
            <person name="Bao Z."/>
        </authorList>
    </citation>
    <scope>NUCLEOTIDE SEQUENCE [LARGE SCALE GENOMIC DNA]</scope>
    <source>
        <strain evidence="8 9">PY_sf001</strain>
    </source>
</reference>
<dbReference type="PANTHER" id="PTHR13492">
    <property type="entry name" value="RING FINGER PROTEIN 37"/>
    <property type="match status" value="1"/>
</dbReference>